<feature type="domain" description="HDOD" evidence="6">
    <location>
        <begin position="305"/>
        <end position="500"/>
    </location>
</feature>
<evidence type="ECO:0000259" key="6">
    <source>
        <dbReference type="PROSITE" id="PS51833"/>
    </source>
</evidence>
<protein>
    <submittedName>
        <fullName evidence="7">HDOD domain-containing protein</fullName>
    </submittedName>
</protein>
<dbReference type="GO" id="GO:0005524">
    <property type="term" value="F:ATP binding"/>
    <property type="evidence" value="ECO:0007669"/>
    <property type="project" value="UniProtKB-KW"/>
</dbReference>
<dbReference type="GO" id="GO:0005829">
    <property type="term" value="C:cytosol"/>
    <property type="evidence" value="ECO:0007669"/>
    <property type="project" value="TreeGrafter"/>
</dbReference>
<sequence>MFTCKRGFCRNNMPQIGRFEIKEKLGAGSQGTVYRCIDSELRRPVAIKLLNREMSGVAQTVDNLLSEARTISQIQHPNIVSIFDVGNERKRPYLVFEYVQGELLSDRMKRADLTLPGALDIIVGILSGIDQVHRKGIVHRDLKPANIILNSDGIPKIMDFGIARLITTGMNHDVELTGTPRYMAPEYIGEGKVSPQADVFALGAILFELLTGKVAFDAPDQQTLLACVRDKAVEIPSSLNPEIDQQLDSIIQKSLEKDPDQRFINAGEMLVAISDYRKSMDEVTGQVTKGTVDFLLRRMQHKSDFPVLSESIRTLNRLAGSENKGMDQLASIIIRDYALASKILKVVNSAYYSHFSGRIGTISRAIVVLGIQTIRSIAASLIFFEHLHNKTQVVRLKNEIAAAIFSATLARQAAEDAEMEHVEEGFLCGMLHTLGKILVTYYLNDESEEIQRLVKMESVSQENAEQRVLGMSFQDVGVAIAKQWNFPTAIIQGMVKVDPASPGELKKTDVKLRLIANFSNEATRIIGDADEGSEPKIKQLLRRYRRGLAISEKRFEKMLEEARREFVELSNSLGSNTANDPFMRRLSRPAKTDTSHVTKGKGRKEDITTTLALEQAANLPPSSSLIMEVAPNDPAINAEIVLTEGLQEVTGMLVDDDTNVVQIFNVVLETLYRALAFDRVVLCLQDRATNQIKAKLGFGNDIENFISKFHFQRQYSADVFHAALKNGVDLAISDAHDEKIQSDMPEWYKKIANAGSFLVFPLVVKQRPLGLIYADHSQPNGVVLTAKQLNLIKALRNQVILAFRARM</sequence>
<accession>A0A558DC20</accession>
<name>A0A558DC20_9GAMM</name>
<dbReference type="SUPFAM" id="SSF55781">
    <property type="entry name" value="GAF domain-like"/>
    <property type="match status" value="1"/>
</dbReference>
<evidence type="ECO:0000256" key="2">
    <source>
        <dbReference type="ARBA" id="ARBA00022741"/>
    </source>
</evidence>
<dbReference type="SUPFAM" id="SSF56112">
    <property type="entry name" value="Protein kinase-like (PK-like)"/>
    <property type="match status" value="1"/>
</dbReference>
<dbReference type="GO" id="GO:0004674">
    <property type="term" value="F:protein serine/threonine kinase activity"/>
    <property type="evidence" value="ECO:0007669"/>
    <property type="project" value="InterPro"/>
</dbReference>
<dbReference type="InterPro" id="IPR008271">
    <property type="entry name" value="Ser/Thr_kinase_AS"/>
</dbReference>
<keyword evidence="3" id="KW-0418">Kinase</keyword>
<dbReference type="InterPro" id="IPR013976">
    <property type="entry name" value="HDOD"/>
</dbReference>
<keyword evidence="1" id="KW-0808">Transferase</keyword>
<dbReference type="SUPFAM" id="SSF109604">
    <property type="entry name" value="HD-domain/PDEase-like"/>
    <property type="match status" value="1"/>
</dbReference>
<dbReference type="Pfam" id="PF01590">
    <property type="entry name" value="GAF"/>
    <property type="match status" value="1"/>
</dbReference>
<comment type="caution">
    <text evidence="7">The sequence shown here is derived from an EMBL/GenBank/DDBJ whole genome shotgun (WGS) entry which is preliminary data.</text>
</comment>
<gene>
    <name evidence="7" type="ORF">FHK82_03845</name>
</gene>
<dbReference type="Gene3D" id="1.10.3210.10">
    <property type="entry name" value="Hypothetical protein af1432"/>
    <property type="match status" value="1"/>
</dbReference>
<dbReference type="PANTHER" id="PTHR24348">
    <property type="entry name" value="SERINE/THREONINE-PROTEIN KINASE UNC-51-RELATED"/>
    <property type="match status" value="1"/>
</dbReference>
<dbReference type="GO" id="GO:0005776">
    <property type="term" value="C:autophagosome"/>
    <property type="evidence" value="ECO:0007669"/>
    <property type="project" value="TreeGrafter"/>
</dbReference>
<dbReference type="Gene3D" id="1.10.510.10">
    <property type="entry name" value="Transferase(Phosphotransferase) domain 1"/>
    <property type="match status" value="1"/>
</dbReference>
<dbReference type="Gene3D" id="3.30.450.40">
    <property type="match status" value="1"/>
</dbReference>
<reference evidence="7 8" key="1">
    <citation type="submission" date="2019-07" db="EMBL/GenBank/DDBJ databases">
        <title>The pathways for chlorine oxyanion respiration interact through the shared metabolite chlorate.</title>
        <authorList>
            <person name="Barnum T.P."/>
            <person name="Cheng Y."/>
            <person name="Hill K.A."/>
            <person name="Lucas L.N."/>
            <person name="Carlson H.K."/>
            <person name="Coates J.D."/>
        </authorList>
    </citation>
    <scope>NUCLEOTIDE SEQUENCE [LARGE SCALE GENOMIC DNA]</scope>
    <source>
        <strain evidence="7">BK-3</strain>
    </source>
</reference>
<proteinExistence type="predicted"/>
<dbReference type="InterPro" id="IPR011009">
    <property type="entry name" value="Kinase-like_dom_sf"/>
</dbReference>
<evidence type="ECO:0000256" key="4">
    <source>
        <dbReference type="ARBA" id="ARBA00022840"/>
    </source>
</evidence>
<dbReference type="EMBL" id="VMRY01000009">
    <property type="protein sequence ID" value="TVT58513.1"/>
    <property type="molecule type" value="Genomic_DNA"/>
</dbReference>
<dbReference type="AlphaFoldDB" id="A0A558DC20"/>
<dbReference type="PANTHER" id="PTHR24348:SF22">
    <property type="entry name" value="NON-SPECIFIC SERINE_THREONINE PROTEIN KINASE"/>
    <property type="match status" value="1"/>
</dbReference>
<evidence type="ECO:0000256" key="3">
    <source>
        <dbReference type="ARBA" id="ARBA00022777"/>
    </source>
</evidence>
<dbReference type="CDD" id="cd14014">
    <property type="entry name" value="STKc_PknB_like"/>
    <property type="match status" value="1"/>
</dbReference>
<dbReference type="Gene3D" id="3.30.200.20">
    <property type="entry name" value="Phosphorylase Kinase, domain 1"/>
    <property type="match status" value="1"/>
</dbReference>
<dbReference type="Pfam" id="PF00069">
    <property type="entry name" value="Pkinase"/>
    <property type="match status" value="1"/>
</dbReference>
<evidence type="ECO:0000313" key="7">
    <source>
        <dbReference type="EMBL" id="TVT58513.1"/>
    </source>
</evidence>
<dbReference type="GO" id="GO:0016020">
    <property type="term" value="C:membrane"/>
    <property type="evidence" value="ECO:0007669"/>
    <property type="project" value="TreeGrafter"/>
</dbReference>
<dbReference type="PROSITE" id="PS50011">
    <property type="entry name" value="PROTEIN_KINASE_DOM"/>
    <property type="match status" value="1"/>
</dbReference>
<feature type="domain" description="Protein kinase" evidence="5">
    <location>
        <begin position="19"/>
        <end position="277"/>
    </location>
</feature>
<dbReference type="PROSITE" id="PS51833">
    <property type="entry name" value="HDOD"/>
    <property type="match status" value="1"/>
</dbReference>
<evidence type="ECO:0000256" key="1">
    <source>
        <dbReference type="ARBA" id="ARBA00022679"/>
    </source>
</evidence>
<dbReference type="InterPro" id="IPR045269">
    <property type="entry name" value="Atg1-like"/>
</dbReference>
<keyword evidence="4" id="KW-0067">ATP-binding</keyword>
<evidence type="ECO:0000259" key="5">
    <source>
        <dbReference type="PROSITE" id="PS50011"/>
    </source>
</evidence>
<dbReference type="InterPro" id="IPR029016">
    <property type="entry name" value="GAF-like_dom_sf"/>
</dbReference>
<keyword evidence="2" id="KW-0547">Nucleotide-binding</keyword>
<dbReference type="InterPro" id="IPR000719">
    <property type="entry name" value="Prot_kinase_dom"/>
</dbReference>
<dbReference type="GO" id="GO:0000407">
    <property type="term" value="C:phagophore assembly site"/>
    <property type="evidence" value="ECO:0007669"/>
    <property type="project" value="TreeGrafter"/>
</dbReference>
<organism evidence="7 8">
    <name type="scientific">Sedimenticola thiotaurini</name>
    <dbReference type="NCBI Taxonomy" id="1543721"/>
    <lineage>
        <taxon>Bacteria</taxon>
        <taxon>Pseudomonadati</taxon>
        <taxon>Pseudomonadota</taxon>
        <taxon>Gammaproteobacteria</taxon>
        <taxon>Chromatiales</taxon>
        <taxon>Sedimenticolaceae</taxon>
        <taxon>Sedimenticola</taxon>
    </lineage>
</organism>
<dbReference type="PROSITE" id="PS00108">
    <property type="entry name" value="PROTEIN_KINASE_ST"/>
    <property type="match status" value="1"/>
</dbReference>
<dbReference type="Pfam" id="PF08668">
    <property type="entry name" value="HDOD"/>
    <property type="match status" value="1"/>
</dbReference>
<dbReference type="InterPro" id="IPR003018">
    <property type="entry name" value="GAF"/>
</dbReference>
<evidence type="ECO:0000313" key="8">
    <source>
        <dbReference type="Proteomes" id="UP000317355"/>
    </source>
</evidence>
<dbReference type="Proteomes" id="UP000317355">
    <property type="component" value="Unassembled WGS sequence"/>
</dbReference>
<dbReference type="SMART" id="SM00220">
    <property type="entry name" value="S_TKc"/>
    <property type="match status" value="1"/>
</dbReference>